<feature type="compositionally biased region" description="Basic and acidic residues" evidence="1">
    <location>
        <begin position="89"/>
        <end position="114"/>
    </location>
</feature>
<dbReference type="Proteomes" id="UP000829999">
    <property type="component" value="Chromosome 30"/>
</dbReference>
<protein>
    <submittedName>
        <fullName evidence="4">Sarcoplasmic reticulum histidine-rich calcium-binding protein isoform X1</fullName>
    </submittedName>
</protein>
<evidence type="ECO:0000313" key="4">
    <source>
        <dbReference type="RefSeq" id="XP_050563073.1"/>
    </source>
</evidence>
<feature type="signal peptide" evidence="2">
    <location>
        <begin position="1"/>
        <end position="28"/>
    </location>
</feature>
<keyword evidence="2" id="KW-0732">Signal</keyword>
<feature type="chain" id="PRO_5040391654" evidence="2">
    <location>
        <begin position="29"/>
        <end position="191"/>
    </location>
</feature>
<dbReference type="OrthoDB" id="7481074at2759"/>
<dbReference type="RefSeq" id="XP_050563073.1">
    <property type="nucleotide sequence ID" value="XM_050707116.1"/>
</dbReference>
<organism evidence="3 4">
    <name type="scientific">Spodoptera frugiperda</name>
    <name type="common">Fall armyworm</name>
    <dbReference type="NCBI Taxonomy" id="7108"/>
    <lineage>
        <taxon>Eukaryota</taxon>
        <taxon>Metazoa</taxon>
        <taxon>Ecdysozoa</taxon>
        <taxon>Arthropoda</taxon>
        <taxon>Hexapoda</taxon>
        <taxon>Insecta</taxon>
        <taxon>Pterygota</taxon>
        <taxon>Neoptera</taxon>
        <taxon>Endopterygota</taxon>
        <taxon>Lepidoptera</taxon>
        <taxon>Glossata</taxon>
        <taxon>Ditrysia</taxon>
        <taxon>Noctuoidea</taxon>
        <taxon>Noctuidae</taxon>
        <taxon>Amphipyrinae</taxon>
        <taxon>Spodoptera</taxon>
    </lineage>
</organism>
<dbReference type="AlphaFoldDB" id="A0A9R0EDD2"/>
<keyword evidence="3" id="KW-1185">Reference proteome</keyword>
<name>A0A9R0EDD2_SPOFR</name>
<evidence type="ECO:0000256" key="2">
    <source>
        <dbReference type="SAM" id="SignalP"/>
    </source>
</evidence>
<dbReference type="GeneID" id="118269982"/>
<evidence type="ECO:0000313" key="3">
    <source>
        <dbReference type="Proteomes" id="UP000829999"/>
    </source>
</evidence>
<accession>A0A9R0EDD2</accession>
<evidence type="ECO:0000256" key="1">
    <source>
        <dbReference type="SAM" id="MobiDB-lite"/>
    </source>
</evidence>
<feature type="region of interest" description="Disordered" evidence="1">
    <location>
        <begin position="64"/>
        <end position="191"/>
    </location>
</feature>
<feature type="compositionally biased region" description="Basic and acidic residues" evidence="1">
    <location>
        <begin position="129"/>
        <end position="139"/>
    </location>
</feature>
<gene>
    <name evidence="4" type="primary">LOC118269982</name>
</gene>
<proteinExistence type="predicted"/>
<reference evidence="4" key="1">
    <citation type="submission" date="2025-08" db="UniProtKB">
        <authorList>
            <consortium name="RefSeq"/>
        </authorList>
    </citation>
    <scope>IDENTIFICATION</scope>
    <source>
        <tissue evidence="4">Whole larval tissue</tissue>
    </source>
</reference>
<sequence>MLLPGENSPKTWLFVTILVSTIIALTESSGARTLDVKIGFDITQGSNGAPLIINVRKFQDSAEFNPRAADDDSSNESVSKKKTSPRGSSESEDRDHDRDRDHPKKDESSKEHAKPAKSSNDSDDDEDEKSVVSHEDKLRSTRGLRAADFEPEEDNPKLHGRYQKNSDSDANSDGDHRRYRRHIDRLANSKG</sequence>